<keyword evidence="8" id="KW-0067">ATP-binding</keyword>
<evidence type="ECO:0000313" key="8">
    <source>
        <dbReference type="EMBL" id="CAC9924776.1"/>
    </source>
</evidence>
<dbReference type="GO" id="GO:0005737">
    <property type="term" value="C:cytoplasm"/>
    <property type="evidence" value="ECO:0007669"/>
    <property type="project" value="UniProtKB-SubCell"/>
</dbReference>
<dbReference type="InterPro" id="IPR036267">
    <property type="entry name" value="RuvA_C_sf"/>
</dbReference>
<name>A0A6V6XZY8_9FIRM</name>
<comment type="function">
    <text evidence="6">The RuvA-RuvB-RuvC complex processes Holliday junction (HJ) DNA during genetic recombination and DNA repair, while the RuvA-RuvB complex plays an important role in the rescue of blocked DNA replication forks via replication fork reversal (RFR). RuvA specifically binds to HJ cruciform DNA, conferring on it an open structure. The RuvB hexamer acts as an ATP-dependent pump, pulling dsDNA into and through the RuvAB complex. HJ branch migration allows RuvC to scan DNA until it finds its consensus sequence, where it cleaves and resolves the cruciform DNA.</text>
</comment>
<keyword evidence="4 6" id="KW-0233">DNA recombination</keyword>
<feature type="domain" description="Helix-hairpin-helix DNA-binding motif class 1" evidence="7">
    <location>
        <begin position="107"/>
        <end position="126"/>
    </location>
</feature>
<comment type="subunit">
    <text evidence="6">Homotetramer. Forms an RuvA(8)-RuvB(12)-Holliday junction (HJ) complex. HJ DNA is sandwiched between 2 RuvA tetramers; dsDNA enters through RuvA and exits via RuvB. An RuvB hexamer assembles on each DNA strand where it exits the tetramer. Each RuvB hexamer is contacted by two RuvA subunits (via domain III) on 2 adjacent RuvB subunits; this complex drives branch migration. In the full resolvosome a probable DNA-RuvA(4)-RuvB(12)-RuvC(2) complex forms which resolves the HJ.</text>
</comment>
<dbReference type="SMART" id="SM00278">
    <property type="entry name" value="HhH1"/>
    <property type="match status" value="2"/>
</dbReference>
<comment type="similarity">
    <text evidence="6">Belongs to the RuvA family.</text>
</comment>
<protein>
    <recommendedName>
        <fullName evidence="6">Holliday junction branch migration complex subunit RuvA</fullName>
    </recommendedName>
</protein>
<evidence type="ECO:0000256" key="6">
    <source>
        <dbReference type="HAMAP-Rule" id="MF_00031"/>
    </source>
</evidence>
<dbReference type="SUPFAM" id="SSF46929">
    <property type="entry name" value="DNA helicase RuvA subunit, C-terminal domain"/>
    <property type="match status" value="1"/>
</dbReference>
<dbReference type="InterPro" id="IPR010994">
    <property type="entry name" value="RuvA_2-like"/>
</dbReference>
<keyword evidence="8" id="KW-0378">Hydrolase</keyword>
<dbReference type="InterPro" id="IPR013849">
    <property type="entry name" value="DNA_helicase_Holl-junc_RuvA_I"/>
</dbReference>
<evidence type="ECO:0000256" key="4">
    <source>
        <dbReference type="ARBA" id="ARBA00023172"/>
    </source>
</evidence>
<dbReference type="GO" id="GO:0006310">
    <property type="term" value="P:DNA recombination"/>
    <property type="evidence" value="ECO:0007669"/>
    <property type="project" value="UniProtKB-UniRule"/>
</dbReference>
<dbReference type="Pfam" id="PF07499">
    <property type="entry name" value="RuvA_C"/>
    <property type="match status" value="1"/>
</dbReference>
<dbReference type="Gene3D" id="1.10.150.20">
    <property type="entry name" value="5' to 3' exonuclease, C-terminal subdomain"/>
    <property type="match status" value="1"/>
</dbReference>
<dbReference type="InterPro" id="IPR003583">
    <property type="entry name" value="Hlx-hairpin-Hlx_DNA-bd_motif"/>
</dbReference>
<dbReference type="EMBL" id="CAIJCS010000014">
    <property type="protein sequence ID" value="CAC9924776.1"/>
    <property type="molecule type" value="Genomic_DNA"/>
</dbReference>
<dbReference type="InterPro" id="IPR011114">
    <property type="entry name" value="RuvA_C"/>
</dbReference>
<evidence type="ECO:0000259" key="7">
    <source>
        <dbReference type="SMART" id="SM00278"/>
    </source>
</evidence>
<comment type="domain">
    <text evidence="6">Has three domains with a flexible linker between the domains II and III and assumes an 'L' shape. Domain III is highly mobile and contacts RuvB.</text>
</comment>
<dbReference type="RefSeq" id="WP_180498618.1">
    <property type="nucleotide sequence ID" value="NZ_CAIJCS010000014.1"/>
</dbReference>
<keyword evidence="8" id="KW-0347">Helicase</keyword>
<keyword evidence="1 6" id="KW-0963">Cytoplasm</keyword>
<dbReference type="Gene3D" id="2.40.50.140">
    <property type="entry name" value="Nucleic acid-binding proteins"/>
    <property type="match status" value="1"/>
</dbReference>
<dbReference type="AlphaFoldDB" id="A0A6V6XZY8"/>
<evidence type="ECO:0000256" key="2">
    <source>
        <dbReference type="ARBA" id="ARBA00022763"/>
    </source>
</evidence>
<dbReference type="CDD" id="cd14332">
    <property type="entry name" value="UBA_RuvA_C"/>
    <property type="match status" value="1"/>
</dbReference>
<accession>A0A6V6XZY8</accession>
<dbReference type="GO" id="GO:0048476">
    <property type="term" value="C:Holliday junction resolvase complex"/>
    <property type="evidence" value="ECO:0007669"/>
    <property type="project" value="UniProtKB-UniRule"/>
</dbReference>
<dbReference type="Gene3D" id="1.10.8.10">
    <property type="entry name" value="DNA helicase RuvA subunit, C-terminal domain"/>
    <property type="match status" value="1"/>
</dbReference>
<dbReference type="GO" id="GO:0005524">
    <property type="term" value="F:ATP binding"/>
    <property type="evidence" value="ECO:0007669"/>
    <property type="project" value="InterPro"/>
</dbReference>
<keyword evidence="2 6" id="KW-0227">DNA damage</keyword>
<feature type="region of interest" description="Domain III" evidence="6">
    <location>
        <begin position="149"/>
        <end position="196"/>
    </location>
</feature>
<dbReference type="GO" id="GO:0006281">
    <property type="term" value="P:DNA repair"/>
    <property type="evidence" value="ECO:0007669"/>
    <property type="project" value="UniProtKB-UniRule"/>
</dbReference>
<comment type="subcellular location">
    <subcellularLocation>
        <location evidence="6">Cytoplasm</location>
    </subcellularLocation>
</comment>
<dbReference type="InterPro" id="IPR012340">
    <property type="entry name" value="NA-bd_OB-fold"/>
</dbReference>
<dbReference type="HAMAP" id="MF_00031">
    <property type="entry name" value="DNA_HJ_migration_RuvA"/>
    <property type="match status" value="1"/>
</dbReference>
<dbReference type="InterPro" id="IPR000085">
    <property type="entry name" value="RuvA"/>
</dbReference>
<dbReference type="SUPFAM" id="SSF47781">
    <property type="entry name" value="RuvA domain 2-like"/>
    <property type="match status" value="1"/>
</dbReference>
<evidence type="ECO:0000256" key="3">
    <source>
        <dbReference type="ARBA" id="ARBA00023125"/>
    </source>
</evidence>
<proteinExistence type="inferred from homology"/>
<sequence>MIDRLIGKVVDKRPDHIVVQTGGMGYAVYVPIIAIGRIPMGEKTLLYTHLQVRDDAFTLYGFTREKDRELFHLLITVSGVGPKVAIGILSGYETESIVSFIRNEDVKSLMKAPGIGKKTAERILLELKDKLTGFEASEEFETEGVAIATSAQEEASDALMGLGYSASEAKSAVAEAEGDDVEAILKSALKKLSSNR</sequence>
<feature type="domain" description="Helix-hairpin-helix DNA-binding motif class 1" evidence="7">
    <location>
        <begin position="72"/>
        <end position="91"/>
    </location>
</feature>
<dbReference type="Proteomes" id="UP000586454">
    <property type="component" value="Unassembled WGS sequence"/>
</dbReference>
<reference evidence="8 9" key="1">
    <citation type="submission" date="2020-06" db="EMBL/GenBank/DDBJ databases">
        <authorList>
            <person name="Criscuolo A."/>
        </authorList>
    </citation>
    <scope>NUCLEOTIDE SEQUENCE [LARGE SCALE GENOMIC DNA]</scope>
    <source>
        <strain evidence="8">1804121828</strain>
    </source>
</reference>
<dbReference type="GO" id="GO:0000400">
    <property type="term" value="F:four-way junction DNA binding"/>
    <property type="evidence" value="ECO:0007669"/>
    <property type="project" value="UniProtKB-UniRule"/>
</dbReference>
<evidence type="ECO:0000256" key="5">
    <source>
        <dbReference type="ARBA" id="ARBA00023204"/>
    </source>
</evidence>
<organism evidence="8 9">
    <name type="scientific">Aedoeadaptatus nemausensis</name>
    <dbReference type="NCBI Taxonomy" id="2582829"/>
    <lineage>
        <taxon>Bacteria</taxon>
        <taxon>Bacillati</taxon>
        <taxon>Bacillota</taxon>
        <taxon>Tissierellia</taxon>
        <taxon>Tissierellales</taxon>
        <taxon>Peptoniphilaceae</taxon>
        <taxon>Aedoeadaptatus</taxon>
    </lineage>
</organism>
<dbReference type="SUPFAM" id="SSF50249">
    <property type="entry name" value="Nucleic acid-binding proteins"/>
    <property type="match status" value="1"/>
</dbReference>
<comment type="caution">
    <text evidence="8">The sequence shown here is derived from an EMBL/GenBank/DDBJ whole genome shotgun (WGS) entry which is preliminary data.</text>
</comment>
<dbReference type="GO" id="GO:0009378">
    <property type="term" value="F:four-way junction helicase activity"/>
    <property type="evidence" value="ECO:0007669"/>
    <property type="project" value="InterPro"/>
</dbReference>
<keyword evidence="5 6" id="KW-0234">DNA repair</keyword>
<keyword evidence="8" id="KW-0547">Nucleotide-binding</keyword>
<dbReference type="GO" id="GO:0009379">
    <property type="term" value="C:Holliday junction helicase complex"/>
    <property type="evidence" value="ECO:0007669"/>
    <property type="project" value="InterPro"/>
</dbReference>
<dbReference type="Pfam" id="PF14520">
    <property type="entry name" value="HHH_5"/>
    <property type="match status" value="1"/>
</dbReference>
<comment type="caution">
    <text evidence="6">Lacks conserved residue(s) required for the propagation of feature annotation.</text>
</comment>
<gene>
    <name evidence="6" type="primary">ruvA</name>
    <name evidence="8" type="ORF">PEPNEM18_00348</name>
</gene>
<keyword evidence="3 6" id="KW-0238">DNA-binding</keyword>
<evidence type="ECO:0000313" key="9">
    <source>
        <dbReference type="Proteomes" id="UP000586454"/>
    </source>
</evidence>
<evidence type="ECO:0000256" key="1">
    <source>
        <dbReference type="ARBA" id="ARBA00022490"/>
    </source>
</evidence>
<dbReference type="NCBIfam" id="TIGR00084">
    <property type="entry name" value="ruvA"/>
    <property type="match status" value="1"/>
</dbReference>
<dbReference type="Pfam" id="PF01330">
    <property type="entry name" value="RuvA_N"/>
    <property type="match status" value="1"/>
</dbReference>
<keyword evidence="9" id="KW-1185">Reference proteome</keyword>